<sequence>MFLDPIKLIKRVPPGAQISNLKSLLTSIVQDALAQVELRGQSHQVLREDVLTFMRQSMRYAKSSRYVTSDTCCVRCGQAFAANPQMPVTLDELGAHHAPSCPET</sequence>
<name>A0A0L0SCI6_ALLM3</name>
<gene>
    <name evidence="1" type="ORF">AMAG_05525</name>
</gene>
<organism evidence="1 2">
    <name type="scientific">Allomyces macrogynus (strain ATCC 38327)</name>
    <name type="common">Allomyces javanicus var. macrogynus</name>
    <dbReference type="NCBI Taxonomy" id="578462"/>
    <lineage>
        <taxon>Eukaryota</taxon>
        <taxon>Fungi</taxon>
        <taxon>Fungi incertae sedis</taxon>
        <taxon>Blastocladiomycota</taxon>
        <taxon>Blastocladiomycetes</taxon>
        <taxon>Blastocladiales</taxon>
        <taxon>Blastocladiaceae</taxon>
        <taxon>Allomyces</taxon>
    </lineage>
</organism>
<reference evidence="2" key="2">
    <citation type="submission" date="2009-11" db="EMBL/GenBank/DDBJ databases">
        <title>The Genome Sequence of Allomyces macrogynus strain ATCC 38327.</title>
        <authorList>
            <consortium name="The Broad Institute Genome Sequencing Platform"/>
            <person name="Russ C."/>
            <person name="Cuomo C."/>
            <person name="Shea T."/>
            <person name="Young S.K."/>
            <person name="Zeng Q."/>
            <person name="Koehrsen M."/>
            <person name="Haas B."/>
            <person name="Borodovsky M."/>
            <person name="Guigo R."/>
            <person name="Alvarado L."/>
            <person name="Berlin A."/>
            <person name="Borenstein D."/>
            <person name="Chen Z."/>
            <person name="Engels R."/>
            <person name="Freedman E."/>
            <person name="Gellesch M."/>
            <person name="Goldberg J."/>
            <person name="Griggs A."/>
            <person name="Gujja S."/>
            <person name="Heiman D."/>
            <person name="Hepburn T."/>
            <person name="Howarth C."/>
            <person name="Jen D."/>
            <person name="Larson L."/>
            <person name="Lewis B."/>
            <person name="Mehta T."/>
            <person name="Park D."/>
            <person name="Pearson M."/>
            <person name="Roberts A."/>
            <person name="Saif S."/>
            <person name="Shenoy N."/>
            <person name="Sisk P."/>
            <person name="Stolte C."/>
            <person name="Sykes S."/>
            <person name="Walk T."/>
            <person name="White J."/>
            <person name="Yandava C."/>
            <person name="Burger G."/>
            <person name="Gray M.W."/>
            <person name="Holland P.W.H."/>
            <person name="King N."/>
            <person name="Lang F.B.F."/>
            <person name="Roger A.J."/>
            <person name="Ruiz-Trillo I."/>
            <person name="Lander E."/>
            <person name="Nusbaum C."/>
        </authorList>
    </citation>
    <scope>NUCLEOTIDE SEQUENCE [LARGE SCALE GENOMIC DNA]</scope>
    <source>
        <strain evidence="2">ATCC 38327</strain>
    </source>
</reference>
<evidence type="ECO:0000313" key="2">
    <source>
        <dbReference type="Proteomes" id="UP000054350"/>
    </source>
</evidence>
<keyword evidence="2" id="KW-1185">Reference proteome</keyword>
<dbReference type="VEuPathDB" id="FungiDB:AMAG_05525"/>
<dbReference type="AlphaFoldDB" id="A0A0L0SCI6"/>
<protein>
    <submittedName>
        <fullName evidence="1">Uncharacterized protein</fullName>
    </submittedName>
</protein>
<dbReference type="OrthoDB" id="244107at2759"/>
<reference evidence="1 2" key="1">
    <citation type="submission" date="2009-11" db="EMBL/GenBank/DDBJ databases">
        <title>Annotation of Allomyces macrogynus ATCC 38327.</title>
        <authorList>
            <consortium name="The Broad Institute Genome Sequencing Platform"/>
            <person name="Russ C."/>
            <person name="Cuomo C."/>
            <person name="Burger G."/>
            <person name="Gray M.W."/>
            <person name="Holland P.W.H."/>
            <person name="King N."/>
            <person name="Lang F.B.F."/>
            <person name="Roger A.J."/>
            <person name="Ruiz-Trillo I."/>
            <person name="Young S.K."/>
            <person name="Zeng Q."/>
            <person name="Gargeya S."/>
            <person name="Fitzgerald M."/>
            <person name="Haas B."/>
            <person name="Abouelleil A."/>
            <person name="Alvarado L."/>
            <person name="Arachchi H.M."/>
            <person name="Berlin A."/>
            <person name="Chapman S.B."/>
            <person name="Gearin G."/>
            <person name="Goldberg J."/>
            <person name="Griggs A."/>
            <person name="Gujja S."/>
            <person name="Hansen M."/>
            <person name="Heiman D."/>
            <person name="Howarth C."/>
            <person name="Larimer J."/>
            <person name="Lui A."/>
            <person name="MacDonald P.J.P."/>
            <person name="McCowen C."/>
            <person name="Montmayeur A."/>
            <person name="Murphy C."/>
            <person name="Neiman D."/>
            <person name="Pearson M."/>
            <person name="Priest M."/>
            <person name="Roberts A."/>
            <person name="Saif S."/>
            <person name="Shea T."/>
            <person name="Sisk P."/>
            <person name="Stolte C."/>
            <person name="Sykes S."/>
            <person name="Wortman J."/>
            <person name="Nusbaum C."/>
            <person name="Birren B."/>
        </authorList>
    </citation>
    <scope>NUCLEOTIDE SEQUENCE [LARGE SCALE GENOMIC DNA]</scope>
    <source>
        <strain evidence="1 2">ATCC 38327</strain>
    </source>
</reference>
<accession>A0A0L0SCI6</accession>
<dbReference type="Proteomes" id="UP000054350">
    <property type="component" value="Unassembled WGS sequence"/>
</dbReference>
<evidence type="ECO:0000313" key="1">
    <source>
        <dbReference type="EMBL" id="KNE60100.1"/>
    </source>
</evidence>
<proteinExistence type="predicted"/>
<dbReference type="EMBL" id="GG745335">
    <property type="protein sequence ID" value="KNE60100.1"/>
    <property type="molecule type" value="Genomic_DNA"/>
</dbReference>
<dbReference type="OMA" id="PQLVWQD"/>